<comment type="similarity">
    <text evidence="2 9">Belongs to the inositol monophosphatase superfamily. CysQ family.</text>
</comment>
<keyword evidence="6 9" id="KW-0378">Hydrolase</keyword>
<dbReference type="RefSeq" id="WP_011633298.1">
    <property type="nucleotide sequence ID" value="NZ_QICQ01000001.1"/>
</dbReference>
<dbReference type="InterPro" id="IPR020550">
    <property type="entry name" value="Inositol_monophosphatase_CS"/>
</dbReference>
<feature type="binding site" evidence="9">
    <location>
        <position position="102"/>
    </location>
    <ligand>
        <name>Mg(2+)</name>
        <dbReference type="ChEBI" id="CHEBI:18420"/>
        <label>1</label>
    </ligand>
</feature>
<protein>
    <recommendedName>
        <fullName evidence="9">3'(2'),5'-bisphosphate nucleotidase CysQ</fullName>
        <ecNumber evidence="9">3.1.3.7</ecNumber>
    </recommendedName>
    <alternativeName>
        <fullName evidence="9">3'(2'),5-bisphosphonucleoside 3'(2')-phosphohydrolase</fullName>
    </alternativeName>
    <alternativeName>
        <fullName evidence="9">3'-phosphoadenosine 5'-phosphate phosphatase</fullName>
        <shortName evidence="9">PAP phosphatase</shortName>
    </alternativeName>
</protein>
<evidence type="ECO:0000256" key="4">
    <source>
        <dbReference type="ARBA" id="ARBA00022519"/>
    </source>
</evidence>
<evidence type="ECO:0000256" key="5">
    <source>
        <dbReference type="ARBA" id="ARBA00022723"/>
    </source>
</evidence>
<dbReference type="CDD" id="cd01638">
    <property type="entry name" value="CysQ"/>
    <property type="match status" value="1"/>
</dbReference>
<feature type="binding site" evidence="9">
    <location>
        <position position="81"/>
    </location>
    <ligand>
        <name>substrate</name>
    </ligand>
</feature>
<dbReference type="PROSITE" id="PS00629">
    <property type="entry name" value="IMP_1"/>
    <property type="match status" value="1"/>
</dbReference>
<feature type="binding site" evidence="9">
    <location>
        <position position="100"/>
    </location>
    <ligand>
        <name>Mg(2+)</name>
        <dbReference type="ChEBI" id="CHEBI:18420"/>
        <label>1</label>
    </ligand>
</feature>
<dbReference type="EMBL" id="QICQ01000001">
    <property type="protein sequence ID" value="PXV84275.1"/>
    <property type="molecule type" value="Genomic_DNA"/>
</dbReference>
<dbReference type="Proteomes" id="UP000247780">
    <property type="component" value="Unassembled WGS sequence"/>
</dbReference>
<evidence type="ECO:0000256" key="8">
    <source>
        <dbReference type="ARBA" id="ARBA00023136"/>
    </source>
</evidence>
<dbReference type="Pfam" id="PF00459">
    <property type="entry name" value="Inositol_P"/>
    <property type="match status" value="1"/>
</dbReference>
<dbReference type="PRINTS" id="PR00377">
    <property type="entry name" value="IMPHPHTASES"/>
</dbReference>
<dbReference type="Gene3D" id="3.40.190.80">
    <property type="match status" value="1"/>
</dbReference>
<feature type="binding site" evidence="9">
    <location>
        <position position="226"/>
    </location>
    <ligand>
        <name>substrate</name>
    </ligand>
</feature>
<dbReference type="Gene3D" id="3.30.540.10">
    <property type="entry name" value="Fructose-1,6-Bisphosphatase, subunit A, domain 1"/>
    <property type="match status" value="1"/>
</dbReference>
<dbReference type="PANTHER" id="PTHR43028">
    <property type="entry name" value="3'(2'),5'-BISPHOSPHATE NUCLEOTIDASE 1"/>
    <property type="match status" value="1"/>
</dbReference>
<evidence type="ECO:0000313" key="11">
    <source>
        <dbReference type="Proteomes" id="UP000247780"/>
    </source>
</evidence>
<comment type="catalytic activity">
    <reaction evidence="1 9">
        <text>adenosine 3',5'-bisphosphate + H2O = AMP + phosphate</text>
        <dbReference type="Rhea" id="RHEA:10040"/>
        <dbReference type="ChEBI" id="CHEBI:15377"/>
        <dbReference type="ChEBI" id="CHEBI:43474"/>
        <dbReference type="ChEBI" id="CHEBI:58343"/>
        <dbReference type="ChEBI" id="CHEBI:456215"/>
        <dbReference type="EC" id="3.1.3.7"/>
    </reaction>
</comment>
<evidence type="ECO:0000256" key="1">
    <source>
        <dbReference type="ARBA" id="ARBA00001625"/>
    </source>
</evidence>
<keyword evidence="11" id="KW-1185">Reference proteome</keyword>
<dbReference type="InterPro" id="IPR050725">
    <property type="entry name" value="CysQ/Inositol_MonoPase"/>
</dbReference>
<sequence length="272" mass="29643">MWLVTKYNFIMQKIDLTALLTELLPIIQAAGDAIMAVYRAGEIDFQQKADQSPVTRADLAAHDGLMQRLKLLIAGCPVVSEEDKTSHQYRDDKNRFWLIDPLDGTREFINHNGEFTVNIALIEEGRSVLGAVYAPAMDCMYWGGPGLGAFRRTESGTQTICVSSGEPEDICRVVASRSHLDAGTQAFIDRLGEVLLLQVGSSLKFCRVAEGMADIYPRLAPTSEWDTAAAQAILEGAGGKVIDLDGRALRYGKSGVLNPAFIAVRDVALIPV</sequence>
<evidence type="ECO:0000313" key="10">
    <source>
        <dbReference type="EMBL" id="PXV84275.1"/>
    </source>
</evidence>
<keyword evidence="8 9" id="KW-0472">Membrane</keyword>
<dbReference type="NCBIfam" id="TIGR01331">
    <property type="entry name" value="bisphos_cysQ"/>
    <property type="match status" value="1"/>
</dbReference>
<feature type="binding site" evidence="9">
    <location>
        <position position="226"/>
    </location>
    <ligand>
        <name>Mg(2+)</name>
        <dbReference type="ChEBI" id="CHEBI:18420"/>
        <label>2</label>
    </ligand>
</feature>
<comment type="function">
    <text evidence="9">Converts adenosine-3',5'-bisphosphate (PAP) to AMP.</text>
</comment>
<dbReference type="InterPro" id="IPR000760">
    <property type="entry name" value="Inositol_monophosphatase-like"/>
</dbReference>
<feature type="binding site" evidence="9">
    <location>
        <position position="103"/>
    </location>
    <ligand>
        <name>Mg(2+)</name>
        <dbReference type="ChEBI" id="CHEBI:18420"/>
        <label>2</label>
    </ligand>
</feature>
<comment type="caution">
    <text evidence="10">The sequence shown here is derived from an EMBL/GenBank/DDBJ whole genome shotgun (WGS) entry which is preliminary data.</text>
</comment>
<evidence type="ECO:0000256" key="2">
    <source>
        <dbReference type="ARBA" id="ARBA00005289"/>
    </source>
</evidence>
<comment type="cofactor">
    <cofactor evidence="9">
        <name>Mg(2+)</name>
        <dbReference type="ChEBI" id="CHEBI:18420"/>
    </cofactor>
</comment>
<dbReference type="InterPro" id="IPR006240">
    <property type="entry name" value="CysQ"/>
</dbReference>
<feature type="binding site" evidence="9">
    <location>
        <begin position="102"/>
        <end position="105"/>
    </location>
    <ligand>
        <name>substrate</name>
    </ligand>
</feature>
<evidence type="ECO:0000256" key="7">
    <source>
        <dbReference type="ARBA" id="ARBA00022842"/>
    </source>
</evidence>
<keyword evidence="3 9" id="KW-1003">Cell membrane</keyword>
<dbReference type="EC" id="3.1.3.7" evidence="9"/>
<feature type="binding site" evidence="9">
    <location>
        <position position="100"/>
    </location>
    <ligand>
        <name>Mg(2+)</name>
        <dbReference type="ChEBI" id="CHEBI:18420"/>
        <label>2</label>
    </ligand>
</feature>
<dbReference type="PROSITE" id="PS00630">
    <property type="entry name" value="IMP_2"/>
    <property type="match status" value="1"/>
</dbReference>
<reference evidence="10 11" key="1">
    <citation type="submission" date="2018-04" db="EMBL/GenBank/DDBJ databases">
        <title>Active sludge and wastewater microbial communities from Klosterneuburg, Austria.</title>
        <authorList>
            <person name="Wagner M."/>
        </authorList>
    </citation>
    <scope>NUCLEOTIDE SEQUENCE [LARGE SCALE GENOMIC DNA]</scope>
    <source>
        <strain evidence="10 11">Nm 57</strain>
    </source>
</reference>
<evidence type="ECO:0000256" key="9">
    <source>
        <dbReference type="HAMAP-Rule" id="MF_02095"/>
    </source>
</evidence>
<dbReference type="SUPFAM" id="SSF56655">
    <property type="entry name" value="Carbohydrate phosphatase"/>
    <property type="match status" value="1"/>
</dbReference>
<keyword evidence="7 9" id="KW-0460">Magnesium</keyword>
<dbReference type="HAMAP" id="MF_02095">
    <property type="entry name" value="CysQ"/>
    <property type="match status" value="1"/>
</dbReference>
<dbReference type="InterPro" id="IPR020583">
    <property type="entry name" value="Inositol_monoP_metal-BS"/>
</dbReference>
<keyword evidence="4 9" id="KW-0997">Cell inner membrane</keyword>
<keyword evidence="5 9" id="KW-0479">Metal-binding</keyword>
<organism evidence="10 11">
    <name type="scientific">Nitrosomonas eutropha</name>
    <dbReference type="NCBI Taxonomy" id="916"/>
    <lineage>
        <taxon>Bacteria</taxon>
        <taxon>Pseudomonadati</taxon>
        <taxon>Pseudomonadota</taxon>
        <taxon>Betaproteobacteria</taxon>
        <taxon>Nitrosomonadales</taxon>
        <taxon>Nitrosomonadaceae</taxon>
        <taxon>Nitrosomonas</taxon>
    </lineage>
</organism>
<name>A0ABX5MDK8_9PROT</name>
<gene>
    <name evidence="9" type="primary">cysQ</name>
    <name evidence="10" type="ORF">C8R14_101162</name>
</gene>
<accession>A0ABX5MDK8</accession>
<proteinExistence type="inferred from homology"/>
<comment type="subcellular location">
    <subcellularLocation>
        <location evidence="9">Cell inner membrane</location>
        <topology evidence="9">Peripheral membrane protein</topology>
        <orientation evidence="9">Cytoplasmic side</orientation>
    </subcellularLocation>
</comment>
<evidence type="ECO:0000256" key="6">
    <source>
        <dbReference type="ARBA" id="ARBA00022801"/>
    </source>
</evidence>
<evidence type="ECO:0000256" key="3">
    <source>
        <dbReference type="ARBA" id="ARBA00022475"/>
    </source>
</evidence>
<feature type="binding site" evidence="9">
    <location>
        <position position="81"/>
    </location>
    <ligand>
        <name>Mg(2+)</name>
        <dbReference type="ChEBI" id="CHEBI:18420"/>
        <label>1</label>
    </ligand>
</feature>
<dbReference type="PANTHER" id="PTHR43028:SF5">
    <property type="entry name" value="3'(2'),5'-BISPHOSPHATE NUCLEOTIDASE 1"/>
    <property type="match status" value="1"/>
</dbReference>